<sequence>PLPLASPIAGGWRKGSLCPFPRFVHASDVLRQENRSGNKHPGGTGRAHAGTQCGGRGGPVCPPASHHRLLVPSYAMQSEAYAQNEPLSKLSVWSGSSECSDLDTTCCSQAGIYISGHLVFQLHSTGCVRRQN</sequence>
<gene>
    <name evidence="2" type="ORF">TSPGSL018_9166</name>
</gene>
<evidence type="ECO:0000256" key="1">
    <source>
        <dbReference type="SAM" id="MobiDB-lite"/>
    </source>
</evidence>
<feature type="region of interest" description="Disordered" evidence="1">
    <location>
        <begin position="32"/>
        <end position="57"/>
    </location>
</feature>
<evidence type="ECO:0000313" key="2">
    <source>
        <dbReference type="EMBL" id="JAC80896.1"/>
    </source>
</evidence>
<dbReference type="AlphaFoldDB" id="A0A061SDR5"/>
<protein>
    <submittedName>
        <fullName evidence="2">Uncharacterized protein</fullName>
    </submittedName>
</protein>
<proteinExistence type="predicted"/>
<reference evidence="2" key="1">
    <citation type="submission" date="2014-05" db="EMBL/GenBank/DDBJ databases">
        <title>The transcriptome of the halophilic microalga Tetraselmis sp. GSL018 isolated from the Great Salt Lake, Utah.</title>
        <authorList>
            <person name="Jinkerson R.E."/>
            <person name="D'Adamo S."/>
            <person name="Posewitz M.C."/>
        </authorList>
    </citation>
    <scope>NUCLEOTIDE SEQUENCE</scope>
    <source>
        <strain evidence="2">GSL018</strain>
    </source>
</reference>
<accession>A0A061SDR5</accession>
<name>A0A061SDR5_9CHLO</name>
<feature type="non-terminal residue" evidence="2">
    <location>
        <position position="1"/>
    </location>
</feature>
<organism evidence="2">
    <name type="scientific">Tetraselmis sp. GSL018</name>
    <dbReference type="NCBI Taxonomy" id="582737"/>
    <lineage>
        <taxon>Eukaryota</taxon>
        <taxon>Viridiplantae</taxon>
        <taxon>Chlorophyta</taxon>
        <taxon>core chlorophytes</taxon>
        <taxon>Chlorodendrophyceae</taxon>
        <taxon>Chlorodendrales</taxon>
        <taxon>Chlorodendraceae</taxon>
        <taxon>Tetraselmis</taxon>
    </lineage>
</organism>
<dbReference type="EMBL" id="GBEZ01004311">
    <property type="protein sequence ID" value="JAC80896.1"/>
    <property type="molecule type" value="Transcribed_RNA"/>
</dbReference>